<dbReference type="Pfam" id="PF04862">
    <property type="entry name" value="DUF642"/>
    <property type="match status" value="2"/>
</dbReference>
<keyword evidence="2" id="KW-0134">Cell wall</keyword>
<reference evidence="8" key="1">
    <citation type="journal article" date="2019" name="BMC Genomics">
        <title>A new reference genome for Sorghum bicolor reveals high levels of sequence similarity between sweet and grain genotypes: implications for the genetics of sugar metabolism.</title>
        <authorList>
            <person name="Cooper E.A."/>
            <person name="Brenton Z.W."/>
            <person name="Flinn B.S."/>
            <person name="Jenkins J."/>
            <person name="Shu S."/>
            <person name="Flowers D."/>
            <person name="Luo F."/>
            <person name="Wang Y."/>
            <person name="Xia P."/>
            <person name="Barry K."/>
            <person name="Daum C."/>
            <person name="Lipzen A."/>
            <person name="Yoshinaga Y."/>
            <person name="Schmutz J."/>
            <person name="Saski C."/>
            <person name="Vermerris W."/>
            <person name="Kresovich S."/>
        </authorList>
    </citation>
    <scope>NUCLEOTIDE SEQUENCE</scope>
</reference>
<evidence type="ECO:0000256" key="3">
    <source>
        <dbReference type="ARBA" id="ARBA00022525"/>
    </source>
</evidence>
<keyword evidence="3" id="KW-0964">Secreted</keyword>
<evidence type="ECO:0000256" key="5">
    <source>
        <dbReference type="ARBA" id="ARBA00023180"/>
    </source>
</evidence>
<dbReference type="PANTHER" id="PTHR31265:SF54">
    <property type="entry name" value="DUF642 DOMAIN-CONTAINING PROTEIN"/>
    <property type="match status" value="1"/>
</dbReference>
<organism evidence="8 9">
    <name type="scientific">Sorghum bicolor</name>
    <name type="common">Sorghum</name>
    <name type="synonym">Sorghum vulgare</name>
    <dbReference type="NCBI Taxonomy" id="4558"/>
    <lineage>
        <taxon>Eukaryota</taxon>
        <taxon>Viridiplantae</taxon>
        <taxon>Streptophyta</taxon>
        <taxon>Embryophyta</taxon>
        <taxon>Tracheophyta</taxon>
        <taxon>Spermatophyta</taxon>
        <taxon>Magnoliopsida</taxon>
        <taxon>Liliopsida</taxon>
        <taxon>Poales</taxon>
        <taxon>Poaceae</taxon>
        <taxon>PACMAD clade</taxon>
        <taxon>Panicoideae</taxon>
        <taxon>Andropogonodae</taxon>
        <taxon>Andropogoneae</taxon>
        <taxon>Sorghinae</taxon>
        <taxon>Sorghum</taxon>
    </lineage>
</organism>
<protein>
    <recommendedName>
        <fullName evidence="7">DUF642 domain-containing protein</fullName>
    </recommendedName>
</protein>
<comment type="caution">
    <text evidence="8">The sequence shown here is derived from an EMBL/GenBank/DDBJ whole genome shotgun (WGS) entry which is preliminary data.</text>
</comment>
<name>A0A921QQT2_SORBI</name>
<dbReference type="AlphaFoldDB" id="A0A921QQT2"/>
<comment type="subcellular location">
    <subcellularLocation>
        <location evidence="1">Secreted</location>
        <location evidence="1">Cell wall</location>
    </subcellularLocation>
</comment>
<feature type="chain" id="PRO_5037473115" description="DUF642 domain-containing protein" evidence="6">
    <location>
        <begin position="39"/>
        <end position="393"/>
    </location>
</feature>
<reference evidence="8" key="2">
    <citation type="submission" date="2020-10" db="EMBL/GenBank/DDBJ databases">
        <authorList>
            <person name="Cooper E.A."/>
            <person name="Brenton Z.W."/>
            <person name="Flinn B.S."/>
            <person name="Jenkins J."/>
            <person name="Shu S."/>
            <person name="Flowers D."/>
            <person name="Luo F."/>
            <person name="Wang Y."/>
            <person name="Xia P."/>
            <person name="Barry K."/>
            <person name="Daum C."/>
            <person name="Lipzen A."/>
            <person name="Yoshinaga Y."/>
            <person name="Schmutz J."/>
            <person name="Saski C."/>
            <person name="Vermerris W."/>
            <person name="Kresovich S."/>
        </authorList>
    </citation>
    <scope>NUCLEOTIDE SEQUENCE</scope>
</reference>
<dbReference type="SUPFAM" id="SSF49785">
    <property type="entry name" value="Galactose-binding domain-like"/>
    <property type="match status" value="1"/>
</dbReference>
<evidence type="ECO:0000256" key="2">
    <source>
        <dbReference type="ARBA" id="ARBA00022512"/>
    </source>
</evidence>
<evidence type="ECO:0000256" key="4">
    <source>
        <dbReference type="ARBA" id="ARBA00022729"/>
    </source>
</evidence>
<evidence type="ECO:0000256" key="6">
    <source>
        <dbReference type="SAM" id="SignalP"/>
    </source>
</evidence>
<proteinExistence type="predicted"/>
<dbReference type="Gene3D" id="2.60.120.260">
    <property type="entry name" value="Galactose-binding domain-like"/>
    <property type="match status" value="2"/>
</dbReference>
<evidence type="ECO:0000313" key="9">
    <source>
        <dbReference type="Proteomes" id="UP000807115"/>
    </source>
</evidence>
<keyword evidence="4 6" id="KW-0732">Signal</keyword>
<dbReference type="InterPro" id="IPR008979">
    <property type="entry name" value="Galactose-bd-like_sf"/>
</dbReference>
<dbReference type="InterPro" id="IPR052437">
    <property type="entry name" value="Pectin_Meth_Modulator"/>
</dbReference>
<feature type="domain" description="DUF642" evidence="7">
    <location>
        <begin position="210"/>
        <end position="380"/>
    </location>
</feature>
<dbReference type="EMBL" id="CM027685">
    <property type="protein sequence ID" value="KAG0526454.1"/>
    <property type="molecule type" value="Genomic_DNA"/>
</dbReference>
<sequence length="393" mass="42361">MELMRREPQQSSMAGRTRSRCPVLLLFLVGVAARVASGVVTDGLLPNGNFELGPDKSDLNGTRVMGQNSIPNWEISGFVEYIGSGQQQDDMILPVPEGAYAVRLGNDATIRQKLSVNRKTTYSITFCAARTCAQAEQLNVSVAAESGVLPVQTVYTSSGWDSYSYAFRARHSTAWLTIHNPSHEDDPACGPLIDSVAIKALNPPHHTKGNLLRNGDFEEGPFIFPGTAWGVLVPPMDEDDVSPLPGWMVMSDTKVVKYVDAAHHAVPRGARAVELVAGREAALVQEVRGTVPGRRYRLSFSVGDAGNGCEGSLAVEAYAARATARATYESRGTGGSIKQRAAVVEFAAIANLTRVVFQSYNHHMKPDGTLCGPVVDDVSLVGLRKHAARRLFL</sequence>
<evidence type="ECO:0000313" key="8">
    <source>
        <dbReference type="EMBL" id="KAG0526454.1"/>
    </source>
</evidence>
<gene>
    <name evidence="8" type="ORF">BDA96_06G147200</name>
</gene>
<dbReference type="InterPro" id="IPR006946">
    <property type="entry name" value="DGR2-like_dom"/>
</dbReference>
<evidence type="ECO:0000259" key="7">
    <source>
        <dbReference type="Pfam" id="PF04862"/>
    </source>
</evidence>
<accession>A0A921QQT2</accession>
<feature type="domain" description="DUF642" evidence="7">
    <location>
        <begin position="43"/>
        <end position="199"/>
    </location>
</feature>
<keyword evidence="5" id="KW-0325">Glycoprotein</keyword>
<dbReference type="PANTHER" id="PTHR31265">
    <property type="entry name" value="OS02G0527500 PROTEIN-RELATED"/>
    <property type="match status" value="1"/>
</dbReference>
<evidence type="ECO:0000256" key="1">
    <source>
        <dbReference type="ARBA" id="ARBA00004191"/>
    </source>
</evidence>
<feature type="signal peptide" evidence="6">
    <location>
        <begin position="1"/>
        <end position="38"/>
    </location>
</feature>
<dbReference type="Proteomes" id="UP000807115">
    <property type="component" value="Chromosome 6"/>
</dbReference>